<dbReference type="EMBL" id="QGNW01002644">
    <property type="protein sequence ID" value="RVW13835.1"/>
    <property type="molecule type" value="Genomic_DNA"/>
</dbReference>
<proteinExistence type="predicted"/>
<comment type="caution">
    <text evidence="1">The sequence shown here is derived from an EMBL/GenBank/DDBJ whole genome shotgun (WGS) entry which is preliminary data.</text>
</comment>
<evidence type="ECO:0000313" key="1">
    <source>
        <dbReference type="EMBL" id="RVW13835.1"/>
    </source>
</evidence>
<gene>
    <name evidence="1" type="ORF">CK203_079443</name>
</gene>
<evidence type="ECO:0008006" key="3">
    <source>
        <dbReference type="Google" id="ProtNLM"/>
    </source>
</evidence>
<sequence length="164" mass="18219">MTLLQGGDSSLDDCVYHLICPCCTLCQESRTLEMNNVQDGTWHGRAVTQYASGVTVKAAKHSLSCTHLLLSRPNPLNPAACKKVQTAMSGHKLQKSVFSHMDPTIPTSAASVNYVYSRFVGWGILCRLHFINMCVLRVTRIGSIEHLLPGSWRAAFLGWEWWAL</sequence>
<dbReference type="Proteomes" id="UP000288805">
    <property type="component" value="Unassembled WGS sequence"/>
</dbReference>
<accession>A0A438BS90</accession>
<protein>
    <recommendedName>
        <fullName evidence="3">PLAC8 family protein</fullName>
    </recommendedName>
</protein>
<dbReference type="AlphaFoldDB" id="A0A438BS90"/>
<reference evidence="1 2" key="1">
    <citation type="journal article" date="2018" name="PLoS Genet.">
        <title>Population sequencing reveals clonal diversity and ancestral inbreeding in the grapevine cultivar Chardonnay.</title>
        <authorList>
            <person name="Roach M.J."/>
            <person name="Johnson D.L."/>
            <person name="Bohlmann J."/>
            <person name="van Vuuren H.J."/>
            <person name="Jones S.J."/>
            <person name="Pretorius I.S."/>
            <person name="Schmidt S.A."/>
            <person name="Borneman A.R."/>
        </authorList>
    </citation>
    <scope>NUCLEOTIDE SEQUENCE [LARGE SCALE GENOMIC DNA]</scope>
    <source>
        <strain evidence="2">cv. Chardonnay</strain>
        <tissue evidence="1">Leaf</tissue>
    </source>
</reference>
<evidence type="ECO:0000313" key="2">
    <source>
        <dbReference type="Proteomes" id="UP000288805"/>
    </source>
</evidence>
<name>A0A438BS90_VITVI</name>
<organism evidence="1 2">
    <name type="scientific">Vitis vinifera</name>
    <name type="common">Grape</name>
    <dbReference type="NCBI Taxonomy" id="29760"/>
    <lineage>
        <taxon>Eukaryota</taxon>
        <taxon>Viridiplantae</taxon>
        <taxon>Streptophyta</taxon>
        <taxon>Embryophyta</taxon>
        <taxon>Tracheophyta</taxon>
        <taxon>Spermatophyta</taxon>
        <taxon>Magnoliopsida</taxon>
        <taxon>eudicotyledons</taxon>
        <taxon>Gunneridae</taxon>
        <taxon>Pentapetalae</taxon>
        <taxon>rosids</taxon>
        <taxon>Vitales</taxon>
        <taxon>Vitaceae</taxon>
        <taxon>Viteae</taxon>
        <taxon>Vitis</taxon>
    </lineage>
</organism>